<organism evidence="2 3">
    <name type="scientific">Roseisalinus antarcticus</name>
    <dbReference type="NCBI Taxonomy" id="254357"/>
    <lineage>
        <taxon>Bacteria</taxon>
        <taxon>Pseudomonadati</taxon>
        <taxon>Pseudomonadota</taxon>
        <taxon>Alphaproteobacteria</taxon>
        <taxon>Rhodobacterales</taxon>
        <taxon>Roseobacteraceae</taxon>
        <taxon>Roseisalinus</taxon>
    </lineage>
</organism>
<dbReference type="EMBL" id="FWFZ01000001">
    <property type="protein sequence ID" value="SLN13808.1"/>
    <property type="molecule type" value="Genomic_DNA"/>
</dbReference>
<dbReference type="AlphaFoldDB" id="A0A1Y5RBS9"/>
<feature type="region of interest" description="Disordered" evidence="1">
    <location>
        <begin position="18"/>
        <end position="79"/>
    </location>
</feature>
<evidence type="ECO:0000313" key="2">
    <source>
        <dbReference type="EMBL" id="SLN13808.1"/>
    </source>
</evidence>
<name>A0A1Y5RBS9_9RHOB</name>
<dbReference type="Proteomes" id="UP000193900">
    <property type="component" value="Unassembled WGS sequence"/>
</dbReference>
<reference evidence="2 3" key="1">
    <citation type="submission" date="2017-03" db="EMBL/GenBank/DDBJ databases">
        <authorList>
            <person name="Afonso C.L."/>
            <person name="Miller P.J."/>
            <person name="Scott M.A."/>
            <person name="Spackman E."/>
            <person name="Goraichik I."/>
            <person name="Dimitrov K.M."/>
            <person name="Suarez D.L."/>
            <person name="Swayne D.E."/>
        </authorList>
    </citation>
    <scope>NUCLEOTIDE SEQUENCE [LARGE SCALE GENOMIC DNA]</scope>
    <source>
        <strain evidence="2 3">CECT 7023</strain>
    </source>
</reference>
<sequence>MERMIRMIVRMFMKQGMNHIARGGRGRGGGGGNRNRNGGGGGGGGQGQRQDQGQGEGDGRQAAKRARQAMRATRRIGKF</sequence>
<dbReference type="RefSeq" id="WP_143535400.1">
    <property type="nucleotide sequence ID" value="NZ_FWFZ01000001.1"/>
</dbReference>
<protein>
    <submittedName>
        <fullName evidence="2">Uncharacterized protein</fullName>
    </submittedName>
</protein>
<evidence type="ECO:0000313" key="3">
    <source>
        <dbReference type="Proteomes" id="UP000193900"/>
    </source>
</evidence>
<proteinExistence type="predicted"/>
<evidence type="ECO:0000256" key="1">
    <source>
        <dbReference type="SAM" id="MobiDB-lite"/>
    </source>
</evidence>
<keyword evidence="3" id="KW-1185">Reference proteome</keyword>
<accession>A0A1Y5RBS9</accession>
<gene>
    <name evidence="2" type="ORF">ROA7023_00086</name>
</gene>
<feature type="compositionally biased region" description="Basic residues" evidence="1">
    <location>
        <begin position="62"/>
        <end position="79"/>
    </location>
</feature>
<feature type="compositionally biased region" description="Gly residues" evidence="1">
    <location>
        <begin position="26"/>
        <end position="47"/>
    </location>
</feature>